<dbReference type="GO" id="GO:0032259">
    <property type="term" value="P:methylation"/>
    <property type="evidence" value="ECO:0007669"/>
    <property type="project" value="UniProtKB-KW"/>
</dbReference>
<name>A0A164JKN7_9NOCA</name>
<keyword evidence="6" id="KW-0680">Restriction system</keyword>
<comment type="caution">
    <text evidence="10">The sequence shown here is derived from an EMBL/GenBank/DDBJ whole genome shotgun (WGS) entry which is preliminary data.</text>
</comment>
<proteinExistence type="inferred from homology"/>
<keyword evidence="10" id="KW-0378">Hydrolase</keyword>
<protein>
    <recommendedName>
        <fullName evidence="2">site-specific DNA-methyltransferase (adenine-specific)</fullName>
        <ecNumber evidence="2">2.1.1.72</ecNumber>
    </recommendedName>
</protein>
<evidence type="ECO:0000256" key="5">
    <source>
        <dbReference type="ARBA" id="ARBA00022691"/>
    </source>
</evidence>
<dbReference type="InterPro" id="IPR003356">
    <property type="entry name" value="DNA_methylase_A-5"/>
</dbReference>
<reference evidence="10 11" key="1">
    <citation type="submission" date="2016-04" db="EMBL/GenBank/DDBJ databases">
        <authorList>
            <person name="Evans L.H."/>
            <person name="Alamgir A."/>
            <person name="Owens N."/>
            <person name="Weber N.D."/>
            <person name="Virtaneva K."/>
            <person name="Barbian K."/>
            <person name="Babar A."/>
            <person name="Rosenke K."/>
        </authorList>
    </citation>
    <scope>NUCLEOTIDE SEQUENCE [LARGE SCALE GENOMIC DNA]</scope>
    <source>
        <strain evidence="10 11">IFM 0406</strain>
    </source>
</reference>
<evidence type="ECO:0000259" key="8">
    <source>
        <dbReference type="Pfam" id="PF02384"/>
    </source>
</evidence>
<dbReference type="RefSeq" id="WP_067593524.1">
    <property type="nucleotide sequence ID" value="NZ_JABMCZ010000003.1"/>
</dbReference>
<dbReference type="Gene3D" id="3.40.50.150">
    <property type="entry name" value="Vaccinia Virus protein VP39"/>
    <property type="match status" value="1"/>
</dbReference>
<dbReference type="EMBL" id="LWGR01000013">
    <property type="protein sequence ID" value="KZM70494.1"/>
    <property type="molecule type" value="Genomic_DNA"/>
</dbReference>
<dbReference type="PRINTS" id="PR00507">
    <property type="entry name" value="N12N6MTFRASE"/>
</dbReference>
<dbReference type="GO" id="GO:0008170">
    <property type="term" value="F:N-methyltransferase activity"/>
    <property type="evidence" value="ECO:0007669"/>
    <property type="project" value="InterPro"/>
</dbReference>
<keyword evidence="10" id="KW-0540">Nuclease</keyword>
<dbReference type="Gene3D" id="1.20.1260.30">
    <property type="match status" value="1"/>
</dbReference>
<dbReference type="EC" id="2.1.1.72" evidence="2"/>
<comment type="similarity">
    <text evidence="1">Belongs to the N(4)/N(6)-methyltransferase family.</text>
</comment>
<keyword evidence="5" id="KW-0949">S-adenosyl-L-methionine</keyword>
<evidence type="ECO:0000256" key="7">
    <source>
        <dbReference type="ARBA" id="ARBA00047942"/>
    </source>
</evidence>
<dbReference type="Pfam" id="PF12161">
    <property type="entry name" value="HsdM_N"/>
    <property type="match status" value="1"/>
</dbReference>
<keyword evidence="10" id="KW-0255">Endonuclease</keyword>
<evidence type="ECO:0000256" key="4">
    <source>
        <dbReference type="ARBA" id="ARBA00022679"/>
    </source>
</evidence>
<dbReference type="STRING" id="455432.AWN90_38545"/>
<dbReference type="InterPro" id="IPR052916">
    <property type="entry name" value="Type-I_RE_MTase_Subunit"/>
</dbReference>
<dbReference type="SUPFAM" id="SSF53335">
    <property type="entry name" value="S-adenosyl-L-methionine-dependent methyltransferases"/>
    <property type="match status" value="1"/>
</dbReference>
<evidence type="ECO:0000313" key="10">
    <source>
        <dbReference type="EMBL" id="KZM70494.1"/>
    </source>
</evidence>
<keyword evidence="4" id="KW-0808">Transferase</keyword>
<dbReference type="Pfam" id="PF02384">
    <property type="entry name" value="N6_Mtase"/>
    <property type="match status" value="1"/>
</dbReference>
<dbReference type="REBASE" id="170378">
    <property type="entry name" value="M.Nte406ORF38545P"/>
</dbReference>
<accession>A0A164JKN7</accession>
<dbReference type="GO" id="GO:0003677">
    <property type="term" value="F:DNA binding"/>
    <property type="evidence" value="ECO:0007669"/>
    <property type="project" value="InterPro"/>
</dbReference>
<dbReference type="InterPro" id="IPR022749">
    <property type="entry name" value="D12N6_MeTrfase_N"/>
</dbReference>
<dbReference type="PANTHER" id="PTHR42998:SF1">
    <property type="entry name" value="TYPE I RESTRICTION ENZYME HINDI METHYLASE SUBUNIT"/>
    <property type="match status" value="1"/>
</dbReference>
<feature type="domain" description="DNA methylase adenine-specific" evidence="8">
    <location>
        <begin position="178"/>
        <end position="500"/>
    </location>
</feature>
<dbReference type="GO" id="GO:0009307">
    <property type="term" value="P:DNA restriction-modification system"/>
    <property type="evidence" value="ECO:0007669"/>
    <property type="project" value="UniProtKB-KW"/>
</dbReference>
<dbReference type="Proteomes" id="UP000076512">
    <property type="component" value="Unassembled WGS sequence"/>
</dbReference>
<sequence length="541" mass="60126">MPPRKRQASMHQAPSTMKELKDTLWKAADKLRGSLSAAQYKDVILGLVFLKYVSDAYDERRNTLREELGGDNADPVQLEMDLDDPDEYQGYGVFLVPDNAHWSYLSEHSKGRNVPGEPAQSIGRLIDEAMDAVMAANESLLGTLPRIYNRDNVDQRRLGELVDLFNSAQFSRQGSHKARDLMGEVYEYFLGNFARAEGKRGGEFFTPPSVVRTIVEVLEPSSGRIYDPCCGSGGMFVQSEKFVEYHEGDAQDLAVYGQEAIEETWRLAKMNLAIHGMDNKGLGARWGDTFARDQHSGVDMDYIMTNPPFNIKDWTRNVEDPRWVFGVPPANNANYAWIQHVLYKLAPHGSAGVVMANGSMSSKSNGEGDIRARIVEADLVSCMVAMPTQLFRSTGIPVCVWFFAKDKKAGQGGAIDRSGEVLFIDARELGYMVDRAERALADDDIAKIADTYHEWRGTRSAAMRGLTYEDVPGFCRSATVEEIKAADYALTPGRYVGATEGEVDTEPMDMKVKRLSAELLDALKISDDAGQAVRIQLKRLA</sequence>
<dbReference type="InterPro" id="IPR038333">
    <property type="entry name" value="T1MK-like_N_sf"/>
</dbReference>
<evidence type="ECO:0000259" key="9">
    <source>
        <dbReference type="Pfam" id="PF12161"/>
    </source>
</evidence>
<keyword evidence="11" id="KW-1185">Reference proteome</keyword>
<evidence type="ECO:0000256" key="2">
    <source>
        <dbReference type="ARBA" id="ARBA00011900"/>
    </source>
</evidence>
<evidence type="ECO:0000256" key="6">
    <source>
        <dbReference type="ARBA" id="ARBA00022747"/>
    </source>
</evidence>
<keyword evidence="3" id="KW-0489">Methyltransferase</keyword>
<evidence type="ECO:0000313" key="11">
    <source>
        <dbReference type="Proteomes" id="UP000076512"/>
    </source>
</evidence>
<dbReference type="GO" id="GO:0004519">
    <property type="term" value="F:endonuclease activity"/>
    <property type="evidence" value="ECO:0007669"/>
    <property type="project" value="UniProtKB-KW"/>
</dbReference>
<gene>
    <name evidence="10" type="ORF">AWN90_38545</name>
</gene>
<dbReference type="OrthoDB" id="9784823at2"/>
<evidence type="ECO:0000256" key="1">
    <source>
        <dbReference type="ARBA" id="ARBA00006594"/>
    </source>
</evidence>
<dbReference type="PANTHER" id="PTHR42998">
    <property type="entry name" value="TYPE I RESTRICTION ENZYME HINDVIIP M PROTEIN-RELATED"/>
    <property type="match status" value="1"/>
</dbReference>
<organism evidence="10 11">
    <name type="scientific">Nocardia terpenica</name>
    <dbReference type="NCBI Taxonomy" id="455432"/>
    <lineage>
        <taxon>Bacteria</taxon>
        <taxon>Bacillati</taxon>
        <taxon>Actinomycetota</taxon>
        <taxon>Actinomycetes</taxon>
        <taxon>Mycobacteriales</taxon>
        <taxon>Nocardiaceae</taxon>
        <taxon>Nocardia</taxon>
    </lineage>
</organism>
<dbReference type="AlphaFoldDB" id="A0A164JKN7"/>
<dbReference type="GO" id="GO:0009007">
    <property type="term" value="F:site-specific DNA-methyltransferase (adenine-specific) activity"/>
    <property type="evidence" value="ECO:0007669"/>
    <property type="project" value="UniProtKB-EC"/>
</dbReference>
<evidence type="ECO:0000256" key="3">
    <source>
        <dbReference type="ARBA" id="ARBA00022603"/>
    </source>
</evidence>
<dbReference type="InterPro" id="IPR029063">
    <property type="entry name" value="SAM-dependent_MTases_sf"/>
</dbReference>
<comment type="catalytic activity">
    <reaction evidence="7">
        <text>a 2'-deoxyadenosine in DNA + S-adenosyl-L-methionine = an N(6)-methyl-2'-deoxyadenosine in DNA + S-adenosyl-L-homocysteine + H(+)</text>
        <dbReference type="Rhea" id="RHEA:15197"/>
        <dbReference type="Rhea" id="RHEA-COMP:12418"/>
        <dbReference type="Rhea" id="RHEA-COMP:12419"/>
        <dbReference type="ChEBI" id="CHEBI:15378"/>
        <dbReference type="ChEBI" id="CHEBI:57856"/>
        <dbReference type="ChEBI" id="CHEBI:59789"/>
        <dbReference type="ChEBI" id="CHEBI:90615"/>
        <dbReference type="ChEBI" id="CHEBI:90616"/>
        <dbReference type="EC" id="2.1.1.72"/>
    </reaction>
</comment>
<feature type="domain" description="N6 adenine-specific DNA methyltransferase N-terminal" evidence="9">
    <location>
        <begin position="20"/>
        <end position="165"/>
    </location>
</feature>